<dbReference type="AlphaFoldDB" id="A0A4Y7TKN3"/>
<reference evidence="1 2" key="1">
    <citation type="journal article" date="2019" name="Nat. Ecol. Evol.">
        <title>Megaphylogeny resolves global patterns of mushroom evolution.</title>
        <authorList>
            <person name="Varga T."/>
            <person name="Krizsan K."/>
            <person name="Foldi C."/>
            <person name="Dima B."/>
            <person name="Sanchez-Garcia M."/>
            <person name="Sanchez-Ramirez S."/>
            <person name="Szollosi G.J."/>
            <person name="Szarkandi J.G."/>
            <person name="Papp V."/>
            <person name="Albert L."/>
            <person name="Andreopoulos W."/>
            <person name="Angelini C."/>
            <person name="Antonin V."/>
            <person name="Barry K.W."/>
            <person name="Bougher N.L."/>
            <person name="Buchanan P."/>
            <person name="Buyck B."/>
            <person name="Bense V."/>
            <person name="Catcheside P."/>
            <person name="Chovatia M."/>
            <person name="Cooper J."/>
            <person name="Damon W."/>
            <person name="Desjardin D."/>
            <person name="Finy P."/>
            <person name="Geml J."/>
            <person name="Haridas S."/>
            <person name="Hughes K."/>
            <person name="Justo A."/>
            <person name="Karasinski D."/>
            <person name="Kautmanova I."/>
            <person name="Kiss B."/>
            <person name="Kocsube S."/>
            <person name="Kotiranta H."/>
            <person name="LaButti K.M."/>
            <person name="Lechner B.E."/>
            <person name="Liimatainen K."/>
            <person name="Lipzen A."/>
            <person name="Lukacs Z."/>
            <person name="Mihaltcheva S."/>
            <person name="Morgado L.N."/>
            <person name="Niskanen T."/>
            <person name="Noordeloos M.E."/>
            <person name="Ohm R.A."/>
            <person name="Ortiz-Santana B."/>
            <person name="Ovrebo C."/>
            <person name="Racz N."/>
            <person name="Riley R."/>
            <person name="Savchenko A."/>
            <person name="Shiryaev A."/>
            <person name="Soop K."/>
            <person name="Spirin V."/>
            <person name="Szebenyi C."/>
            <person name="Tomsovsky M."/>
            <person name="Tulloss R.E."/>
            <person name="Uehling J."/>
            <person name="Grigoriev I.V."/>
            <person name="Vagvolgyi C."/>
            <person name="Papp T."/>
            <person name="Martin F.M."/>
            <person name="Miettinen O."/>
            <person name="Hibbett D.S."/>
            <person name="Nagy L.G."/>
        </authorList>
    </citation>
    <scope>NUCLEOTIDE SEQUENCE [LARGE SCALE GENOMIC DNA]</scope>
    <source>
        <strain evidence="1 2">FP101781</strain>
    </source>
</reference>
<dbReference type="EMBL" id="QPFP01000009">
    <property type="protein sequence ID" value="TEB34747.1"/>
    <property type="molecule type" value="Genomic_DNA"/>
</dbReference>
<protein>
    <submittedName>
        <fullName evidence="1">Uncharacterized protein</fullName>
    </submittedName>
</protein>
<evidence type="ECO:0000313" key="1">
    <source>
        <dbReference type="EMBL" id="TEB34747.1"/>
    </source>
</evidence>
<comment type="caution">
    <text evidence="1">The sequence shown here is derived from an EMBL/GenBank/DDBJ whole genome shotgun (WGS) entry which is preliminary data.</text>
</comment>
<accession>A0A4Y7TKN3</accession>
<gene>
    <name evidence="1" type="ORF">FA13DRAFT_1729393</name>
</gene>
<proteinExistence type="predicted"/>
<organism evidence="1 2">
    <name type="scientific">Coprinellus micaceus</name>
    <name type="common">Glistening ink-cap mushroom</name>
    <name type="synonym">Coprinus micaceus</name>
    <dbReference type="NCBI Taxonomy" id="71717"/>
    <lineage>
        <taxon>Eukaryota</taxon>
        <taxon>Fungi</taxon>
        <taxon>Dikarya</taxon>
        <taxon>Basidiomycota</taxon>
        <taxon>Agaricomycotina</taxon>
        <taxon>Agaricomycetes</taxon>
        <taxon>Agaricomycetidae</taxon>
        <taxon>Agaricales</taxon>
        <taxon>Agaricineae</taxon>
        <taxon>Psathyrellaceae</taxon>
        <taxon>Coprinellus</taxon>
    </lineage>
</organism>
<dbReference type="Proteomes" id="UP000298030">
    <property type="component" value="Unassembled WGS sequence"/>
</dbReference>
<keyword evidence="2" id="KW-1185">Reference proteome</keyword>
<name>A0A4Y7TKN3_COPMI</name>
<sequence>MLILKELSTCLSVIPLSGSLTLYDMVSRQSTRAQEVRFNTTSGPDQLSIPCVSLTFPPLRILTGAVNMQTKVQGVGGRIAASADSSNRSLVTFLSVWRYLAPMRFEVTTDGYAAPWRPAPKMDGNDASLAPVHTFGGYGKTTHSQSRPSRATRMRLLFSRVGRQFPDLTQVDMGSLPSNTTLISGDGEVVPYPRGTEGTSQTQWQPPLCSRRDALTSRRKSLRRHSLSFPGFKTFCVA</sequence>
<evidence type="ECO:0000313" key="2">
    <source>
        <dbReference type="Proteomes" id="UP000298030"/>
    </source>
</evidence>